<name>A0AAX4PDJ4_9CHLO</name>
<dbReference type="GO" id="GO:0005524">
    <property type="term" value="F:ATP binding"/>
    <property type="evidence" value="ECO:0007669"/>
    <property type="project" value="InterPro"/>
</dbReference>
<evidence type="ECO:0000256" key="3">
    <source>
        <dbReference type="RuleBase" id="RU003479"/>
    </source>
</evidence>
<accession>A0AAX4PDJ4</accession>
<dbReference type="AlphaFoldDB" id="A0AAX4PDJ4"/>
<sequence>MQWATRTRGRCGAEARMAAVAGGRVSGHAALGRRAHVASRGGIGTTKSRRAHPVFECRATAEAEKTASLAKYQTVGDRFLVTLFEREAKTDGGILLSAKAAENKAAGEKLLIGTVHAVPEDTELKVKAGDKILFAKYGSTETRLDDADVYFVRSGEVLAVLE</sequence>
<dbReference type="Proteomes" id="UP001472866">
    <property type="component" value="Chromosome 08"/>
</dbReference>
<dbReference type="PANTHER" id="PTHR10772">
    <property type="entry name" value="10 KDA HEAT SHOCK PROTEIN"/>
    <property type="match status" value="1"/>
</dbReference>
<dbReference type="GO" id="GO:0046872">
    <property type="term" value="F:metal ion binding"/>
    <property type="evidence" value="ECO:0007669"/>
    <property type="project" value="TreeGrafter"/>
</dbReference>
<dbReference type="PRINTS" id="PR00297">
    <property type="entry name" value="CHAPERONIN10"/>
</dbReference>
<dbReference type="Gene3D" id="2.30.33.40">
    <property type="entry name" value="GroES chaperonin"/>
    <property type="match status" value="1"/>
</dbReference>
<dbReference type="InterPro" id="IPR037124">
    <property type="entry name" value="Chaperonin_GroES_sf"/>
</dbReference>
<dbReference type="InterPro" id="IPR011032">
    <property type="entry name" value="GroES-like_sf"/>
</dbReference>
<dbReference type="GO" id="GO:0051087">
    <property type="term" value="F:protein-folding chaperone binding"/>
    <property type="evidence" value="ECO:0007669"/>
    <property type="project" value="TreeGrafter"/>
</dbReference>
<evidence type="ECO:0000256" key="2">
    <source>
        <dbReference type="ARBA" id="ARBA00023186"/>
    </source>
</evidence>
<dbReference type="SUPFAM" id="SSF50129">
    <property type="entry name" value="GroES-like"/>
    <property type="match status" value="1"/>
</dbReference>
<reference evidence="4 5" key="1">
    <citation type="submission" date="2024-03" db="EMBL/GenBank/DDBJ databases">
        <title>Complete genome sequence of the green alga Chloropicon roscoffensis RCC1871.</title>
        <authorList>
            <person name="Lemieux C."/>
            <person name="Pombert J.-F."/>
            <person name="Otis C."/>
            <person name="Turmel M."/>
        </authorList>
    </citation>
    <scope>NUCLEOTIDE SEQUENCE [LARGE SCALE GENOMIC DNA]</scope>
    <source>
        <strain evidence="4 5">RCC1871</strain>
    </source>
</reference>
<keyword evidence="5" id="KW-1185">Reference proteome</keyword>
<organism evidence="4 5">
    <name type="scientific">Chloropicon roscoffensis</name>
    <dbReference type="NCBI Taxonomy" id="1461544"/>
    <lineage>
        <taxon>Eukaryota</taxon>
        <taxon>Viridiplantae</taxon>
        <taxon>Chlorophyta</taxon>
        <taxon>Chloropicophyceae</taxon>
        <taxon>Chloropicales</taxon>
        <taxon>Chloropicaceae</taxon>
        <taxon>Chloropicon</taxon>
    </lineage>
</organism>
<dbReference type="InterPro" id="IPR020818">
    <property type="entry name" value="Chaperonin_GroES"/>
</dbReference>
<dbReference type="SMART" id="SM00883">
    <property type="entry name" value="Cpn10"/>
    <property type="match status" value="1"/>
</dbReference>
<dbReference type="GO" id="GO:0051082">
    <property type="term" value="F:unfolded protein binding"/>
    <property type="evidence" value="ECO:0007669"/>
    <property type="project" value="TreeGrafter"/>
</dbReference>
<dbReference type="PANTHER" id="PTHR10772:SF63">
    <property type="entry name" value="20 KDA CHAPERONIN, CHLOROPLASTIC"/>
    <property type="match status" value="1"/>
</dbReference>
<evidence type="ECO:0000256" key="1">
    <source>
        <dbReference type="ARBA" id="ARBA00006975"/>
    </source>
</evidence>
<protein>
    <submittedName>
        <fullName evidence="4">10 kDa chaperonin</fullName>
    </submittedName>
</protein>
<dbReference type="Pfam" id="PF00166">
    <property type="entry name" value="Cpn10"/>
    <property type="match status" value="1"/>
</dbReference>
<dbReference type="CDD" id="cd00320">
    <property type="entry name" value="cpn10"/>
    <property type="match status" value="1"/>
</dbReference>
<keyword evidence="2 3" id="KW-0143">Chaperone</keyword>
<dbReference type="GO" id="GO:0044183">
    <property type="term" value="F:protein folding chaperone"/>
    <property type="evidence" value="ECO:0007669"/>
    <property type="project" value="InterPro"/>
</dbReference>
<comment type="similarity">
    <text evidence="1 3">Belongs to the GroES chaperonin family.</text>
</comment>
<dbReference type="EMBL" id="CP151508">
    <property type="protein sequence ID" value="WZN63943.1"/>
    <property type="molecule type" value="Genomic_DNA"/>
</dbReference>
<proteinExistence type="inferred from homology"/>
<gene>
    <name evidence="4" type="ORF">HKI87_08g54960</name>
</gene>
<evidence type="ECO:0000313" key="4">
    <source>
        <dbReference type="EMBL" id="WZN63943.1"/>
    </source>
</evidence>
<evidence type="ECO:0000313" key="5">
    <source>
        <dbReference type="Proteomes" id="UP001472866"/>
    </source>
</evidence>